<dbReference type="GO" id="GO:0022857">
    <property type="term" value="F:transmembrane transporter activity"/>
    <property type="evidence" value="ECO:0007669"/>
    <property type="project" value="InterPro"/>
</dbReference>
<keyword evidence="4 7" id="KW-0812">Transmembrane</keyword>
<dbReference type="Gene3D" id="1.10.3730.20">
    <property type="match status" value="1"/>
</dbReference>
<keyword evidence="9" id="KW-1185">Reference proteome</keyword>
<dbReference type="Pfam" id="PF00893">
    <property type="entry name" value="Multi_Drug_Res"/>
    <property type="match status" value="1"/>
</dbReference>
<gene>
    <name evidence="8" type="ORF">SAMN05216559_2075</name>
</gene>
<evidence type="ECO:0000256" key="2">
    <source>
        <dbReference type="ARBA" id="ARBA00022448"/>
    </source>
</evidence>
<name>A0A1I6L5B8_9EURY</name>
<evidence type="ECO:0000256" key="7">
    <source>
        <dbReference type="SAM" id="Phobius"/>
    </source>
</evidence>
<accession>A0A1I6L5B8</accession>
<keyword evidence="5 7" id="KW-1133">Transmembrane helix</keyword>
<feature type="transmembrane region" description="Helical" evidence="7">
    <location>
        <begin position="85"/>
        <end position="104"/>
    </location>
</feature>
<dbReference type="EMBL" id="FOZK01000002">
    <property type="protein sequence ID" value="SFR98659.1"/>
    <property type="molecule type" value="Genomic_DNA"/>
</dbReference>
<dbReference type="PANTHER" id="PTHR30561:SF1">
    <property type="entry name" value="MULTIDRUG TRANSPORTER EMRE"/>
    <property type="match status" value="1"/>
</dbReference>
<dbReference type="PANTHER" id="PTHR30561">
    <property type="entry name" value="SMR FAMILY PROTON-DEPENDENT DRUG EFFLUX TRANSPORTER SUGE"/>
    <property type="match status" value="1"/>
</dbReference>
<evidence type="ECO:0000256" key="1">
    <source>
        <dbReference type="ARBA" id="ARBA00004651"/>
    </source>
</evidence>
<sequence>MHPYLALALAIASELAGTTALKYSDGFTNPLPSAVVLLGYLGAFYLLSLALQDLDLGLVYATWAAIGIVGSVGIGVALFEESLDLAGVVGVALVVVGVVVLNVFSEAYTPVH</sequence>
<dbReference type="SUPFAM" id="SSF103481">
    <property type="entry name" value="Multidrug resistance efflux transporter EmrE"/>
    <property type="match status" value="1"/>
</dbReference>
<organism evidence="8 9">
    <name type="scientific">Halomicrobium zhouii</name>
    <dbReference type="NCBI Taxonomy" id="767519"/>
    <lineage>
        <taxon>Archaea</taxon>
        <taxon>Methanobacteriati</taxon>
        <taxon>Methanobacteriota</taxon>
        <taxon>Stenosarchaea group</taxon>
        <taxon>Halobacteria</taxon>
        <taxon>Halobacteriales</taxon>
        <taxon>Haloarculaceae</taxon>
        <taxon>Halomicrobium</taxon>
    </lineage>
</organism>
<keyword evidence="6 7" id="KW-0472">Membrane</keyword>
<dbReference type="GO" id="GO:0005886">
    <property type="term" value="C:plasma membrane"/>
    <property type="evidence" value="ECO:0007669"/>
    <property type="project" value="UniProtKB-SubCell"/>
</dbReference>
<evidence type="ECO:0000256" key="5">
    <source>
        <dbReference type="ARBA" id="ARBA00022989"/>
    </source>
</evidence>
<keyword evidence="2" id="KW-0813">Transport</keyword>
<evidence type="ECO:0000256" key="6">
    <source>
        <dbReference type="ARBA" id="ARBA00023136"/>
    </source>
</evidence>
<dbReference type="InterPro" id="IPR045324">
    <property type="entry name" value="Small_multidrug_res"/>
</dbReference>
<dbReference type="AlphaFoldDB" id="A0A1I6L5B8"/>
<dbReference type="InterPro" id="IPR037185">
    <property type="entry name" value="EmrE-like"/>
</dbReference>
<evidence type="ECO:0000256" key="4">
    <source>
        <dbReference type="ARBA" id="ARBA00022692"/>
    </source>
</evidence>
<reference evidence="8 9" key="1">
    <citation type="submission" date="2016-10" db="EMBL/GenBank/DDBJ databases">
        <authorList>
            <person name="de Groot N.N."/>
        </authorList>
    </citation>
    <scope>NUCLEOTIDE SEQUENCE [LARGE SCALE GENOMIC DNA]</scope>
    <source>
        <strain evidence="8 9">CGMCC 1.10457</strain>
    </source>
</reference>
<feature type="transmembrane region" description="Helical" evidence="7">
    <location>
        <begin position="58"/>
        <end position="79"/>
    </location>
</feature>
<evidence type="ECO:0000313" key="8">
    <source>
        <dbReference type="EMBL" id="SFR98659.1"/>
    </source>
</evidence>
<comment type="subcellular location">
    <subcellularLocation>
        <location evidence="1">Cell membrane</location>
        <topology evidence="1">Multi-pass membrane protein</topology>
    </subcellularLocation>
</comment>
<protein>
    <submittedName>
        <fullName evidence="8">Small multidrug resistance pump</fullName>
    </submittedName>
</protein>
<keyword evidence="3" id="KW-1003">Cell membrane</keyword>
<dbReference type="InterPro" id="IPR000390">
    <property type="entry name" value="Small_drug/metabolite_transptr"/>
</dbReference>
<dbReference type="Proteomes" id="UP000199062">
    <property type="component" value="Unassembled WGS sequence"/>
</dbReference>
<feature type="transmembrane region" description="Helical" evidence="7">
    <location>
        <begin position="32"/>
        <end position="51"/>
    </location>
</feature>
<evidence type="ECO:0000313" key="9">
    <source>
        <dbReference type="Proteomes" id="UP000199062"/>
    </source>
</evidence>
<dbReference type="RefSeq" id="WP_089816471.1">
    <property type="nucleotide sequence ID" value="NZ_FOZK01000002.1"/>
</dbReference>
<dbReference type="FunFam" id="1.10.3730.20:FF:000001">
    <property type="entry name" value="Quaternary ammonium compound resistance transporter SugE"/>
    <property type="match status" value="1"/>
</dbReference>
<evidence type="ECO:0000256" key="3">
    <source>
        <dbReference type="ARBA" id="ARBA00022475"/>
    </source>
</evidence>
<proteinExistence type="predicted"/>